<organism evidence="1 2">
    <name type="scientific">Pseudomonas savastanoi pv. glycinea</name>
    <name type="common">Pseudomonas syringae pv. glycinea</name>
    <dbReference type="NCBI Taxonomy" id="318"/>
    <lineage>
        <taxon>Bacteria</taxon>
        <taxon>Pseudomonadati</taxon>
        <taxon>Pseudomonadota</taxon>
        <taxon>Gammaproteobacteria</taxon>
        <taxon>Pseudomonadales</taxon>
        <taxon>Pseudomonadaceae</taxon>
        <taxon>Pseudomonas</taxon>
    </lineage>
</organism>
<evidence type="ECO:0000313" key="1">
    <source>
        <dbReference type="EMBL" id="RMM67665.1"/>
    </source>
</evidence>
<reference evidence="1 2" key="1">
    <citation type="submission" date="2018-08" db="EMBL/GenBank/DDBJ databases">
        <title>Recombination of ecologically and evolutionarily significant loci maintains genetic cohesion in the Pseudomonas syringae species complex.</title>
        <authorList>
            <person name="Dillon M."/>
            <person name="Thakur S."/>
            <person name="Almeida R.N.D."/>
            <person name="Weir B.S."/>
            <person name="Guttman D.S."/>
        </authorList>
    </citation>
    <scope>NUCLEOTIDE SEQUENCE [LARGE SCALE GENOMIC DNA]</scope>
    <source>
        <strain evidence="1 2">ICMP 4324</strain>
    </source>
</reference>
<dbReference type="AlphaFoldDB" id="A0A3M3G0B5"/>
<name>A0A3M3G0B5_PSESG</name>
<evidence type="ECO:0000313" key="2">
    <source>
        <dbReference type="Proteomes" id="UP000276829"/>
    </source>
</evidence>
<gene>
    <name evidence="1" type="ORF">ALQ73_200143</name>
</gene>
<protein>
    <submittedName>
        <fullName evidence="1">Uncharacterized protein</fullName>
    </submittedName>
</protein>
<sequence>MNERPAKFSHFQLARRGGNYALKMVSLDAYQAERRHSGNTIKDRSESTFPWVRVYHSKIDFERLPFFESGYGSAV</sequence>
<proteinExistence type="predicted"/>
<accession>A0A3M3G0B5</accession>
<comment type="caution">
    <text evidence="1">The sequence shown here is derived from an EMBL/GenBank/DDBJ whole genome shotgun (WGS) entry which is preliminary data.</text>
</comment>
<dbReference type="Proteomes" id="UP000276829">
    <property type="component" value="Unassembled WGS sequence"/>
</dbReference>
<dbReference type="EMBL" id="RBON01000178">
    <property type="protein sequence ID" value="RMM67665.1"/>
    <property type="molecule type" value="Genomic_DNA"/>
</dbReference>